<feature type="transmembrane region" description="Helical" evidence="1">
    <location>
        <begin position="170"/>
        <end position="189"/>
    </location>
</feature>
<keyword evidence="1" id="KW-1133">Transmembrane helix</keyword>
<feature type="transmembrane region" description="Helical" evidence="1">
    <location>
        <begin position="217"/>
        <end position="236"/>
    </location>
</feature>
<keyword evidence="3" id="KW-1185">Reference proteome</keyword>
<dbReference type="AlphaFoldDB" id="A0A4Q2S976"/>
<feature type="transmembrane region" description="Helical" evidence="1">
    <location>
        <begin position="590"/>
        <end position="607"/>
    </location>
</feature>
<reference evidence="2 3" key="1">
    <citation type="submission" date="2019-01" db="EMBL/GenBank/DDBJ databases">
        <title>Novel species of Nocardioides.</title>
        <authorList>
            <person name="Liu Q."/>
            <person name="Xin Y.-H."/>
        </authorList>
    </citation>
    <scope>NUCLEOTIDE SEQUENCE [LARGE SCALE GENOMIC DNA]</scope>
    <source>
        <strain evidence="2 3">CGMCC 4.6875</strain>
    </source>
</reference>
<name>A0A4Q2S976_9ACTN</name>
<dbReference type="RefSeq" id="WP_129457063.1">
    <property type="nucleotide sequence ID" value="NZ_JACXYX010000028.1"/>
</dbReference>
<keyword evidence="1" id="KW-0472">Membrane</keyword>
<evidence type="ECO:0000256" key="1">
    <source>
        <dbReference type="SAM" id="Phobius"/>
    </source>
</evidence>
<protein>
    <recommendedName>
        <fullName evidence="4">DUF1430 domain-containing protein</fullName>
    </recommendedName>
</protein>
<gene>
    <name evidence="2" type="ORF">EUA07_20590</name>
</gene>
<organism evidence="2 3">
    <name type="scientific">Nocardioides ganghwensis</name>
    <dbReference type="NCBI Taxonomy" id="252230"/>
    <lineage>
        <taxon>Bacteria</taxon>
        <taxon>Bacillati</taxon>
        <taxon>Actinomycetota</taxon>
        <taxon>Actinomycetes</taxon>
        <taxon>Propionibacteriales</taxon>
        <taxon>Nocardioidaceae</taxon>
        <taxon>Nocardioides</taxon>
    </lineage>
</organism>
<evidence type="ECO:0008006" key="4">
    <source>
        <dbReference type="Google" id="ProtNLM"/>
    </source>
</evidence>
<dbReference type="OrthoDB" id="2936424at2"/>
<dbReference type="Proteomes" id="UP000293291">
    <property type="component" value="Unassembled WGS sequence"/>
</dbReference>
<accession>A0A4Q2S976</accession>
<comment type="caution">
    <text evidence="2">The sequence shown here is derived from an EMBL/GenBank/DDBJ whole genome shotgun (WGS) entry which is preliminary data.</text>
</comment>
<evidence type="ECO:0000313" key="2">
    <source>
        <dbReference type="EMBL" id="RYB97254.1"/>
    </source>
</evidence>
<evidence type="ECO:0000313" key="3">
    <source>
        <dbReference type="Proteomes" id="UP000293291"/>
    </source>
</evidence>
<dbReference type="EMBL" id="SDWU01000033">
    <property type="protein sequence ID" value="RYB97254.1"/>
    <property type="molecule type" value="Genomic_DNA"/>
</dbReference>
<keyword evidence="1" id="KW-0812">Transmembrane</keyword>
<proteinExistence type="predicted"/>
<feature type="transmembrane region" description="Helical" evidence="1">
    <location>
        <begin position="540"/>
        <end position="569"/>
    </location>
</feature>
<feature type="transmembrane region" description="Helical" evidence="1">
    <location>
        <begin position="296"/>
        <end position="317"/>
    </location>
</feature>
<feature type="transmembrane region" description="Helical" evidence="1">
    <location>
        <begin position="248"/>
        <end position="275"/>
    </location>
</feature>
<feature type="transmembrane region" description="Helical" evidence="1">
    <location>
        <begin position="619"/>
        <end position="639"/>
    </location>
</feature>
<sequence>MYQRIVAAVAMALFTLLAVVSGVVTDLQDRSYPLALGASSTLALDFAPSGLSDDEAFDELARLSDDHDLGLVRILPDLAGDADGQVFVPLGEDPHALPARVRWYGDQPTGVVAGPEAVAHSFATGQYLVTGSRERLDEAVATLASQSVKVRRVDDTLAQSASFLVRQESFRTTVLAGVALMVAMALFWLSVRAQARALRVLGGVSGGRIQLEDLGRLALAVALPAVPVTALAAAVVRVRHGDLWLGTYVTTLVGLEVAVVAVTLGCALLMSVVSWPSAGMLAARQPAVRALRSSSGALKAVTFVLVVVTAGPAWWAFHEAQDSAAQEARWRALSDQVALRFPGGLGEEGFVEITTSVGAVVADADRAGEVALSYAMEPDQLAVADTTYDSVVLVNDTWLRLMGVDDADLVPVGRSEVPDAVRAGLAPNLALWERNPEGATSTWERAELMTTREDPVPLAAAGSGDLAFPDRPLLVVVPAAADAFNDDFLASLSSSNNLVFAGLEATTARLHDHGLATTVQIKYAAEDGVLRAQFAAYEAWLRGIALVALLGAFVLAVAISATITALLHARRDFPLRLDGRGWAAILRQRVGREWGLGLALGGVVALAQSPEALPPTAAVVALALGGTALAHVAAARWTFEQLRRRSI</sequence>